<reference evidence="2" key="1">
    <citation type="journal article" date="2021" name="Nat. Commun.">
        <title>Genetic determinants of endophytism in the Arabidopsis root mycobiome.</title>
        <authorList>
            <person name="Mesny F."/>
            <person name="Miyauchi S."/>
            <person name="Thiergart T."/>
            <person name="Pickel B."/>
            <person name="Atanasova L."/>
            <person name="Karlsson M."/>
            <person name="Huettel B."/>
            <person name="Barry K.W."/>
            <person name="Haridas S."/>
            <person name="Chen C."/>
            <person name="Bauer D."/>
            <person name="Andreopoulos W."/>
            <person name="Pangilinan J."/>
            <person name="LaButti K."/>
            <person name="Riley R."/>
            <person name="Lipzen A."/>
            <person name="Clum A."/>
            <person name="Drula E."/>
            <person name="Henrissat B."/>
            <person name="Kohler A."/>
            <person name="Grigoriev I.V."/>
            <person name="Martin F.M."/>
            <person name="Hacquard S."/>
        </authorList>
    </citation>
    <scope>NUCLEOTIDE SEQUENCE</scope>
    <source>
        <strain evidence="2">FSSC 5 MPI-SDFR-AT-0091</strain>
    </source>
</reference>
<evidence type="ECO:0000313" key="3">
    <source>
        <dbReference type="Proteomes" id="UP000736672"/>
    </source>
</evidence>
<evidence type="ECO:0008006" key="4">
    <source>
        <dbReference type="Google" id="ProtNLM"/>
    </source>
</evidence>
<name>A0A9P9KZA9_FUSSL</name>
<feature type="chain" id="PRO_5040457536" description="Secreted protein" evidence="1">
    <location>
        <begin position="25"/>
        <end position="155"/>
    </location>
</feature>
<feature type="signal peptide" evidence="1">
    <location>
        <begin position="1"/>
        <end position="24"/>
    </location>
</feature>
<proteinExistence type="predicted"/>
<dbReference type="AlphaFoldDB" id="A0A9P9KZA9"/>
<dbReference type="Proteomes" id="UP000736672">
    <property type="component" value="Unassembled WGS sequence"/>
</dbReference>
<keyword evidence="3" id="KW-1185">Reference proteome</keyword>
<sequence length="155" mass="17637">MTALGFRLSASLVLLPFFSPLSDHQDVFFLLHQNHILEILYAASTLSRPQKFFNESLQCGFSCLALTRRQRRRPQVSGLLFRSPPGVSRDLWSRIPHASPWLSLACPLDNDELLDSFYFCVFLFRPRMPLPPVKVQSTVARAECNSGVIRKTGRT</sequence>
<evidence type="ECO:0000256" key="1">
    <source>
        <dbReference type="SAM" id="SignalP"/>
    </source>
</evidence>
<gene>
    <name evidence="2" type="ORF">B0J15DRAFT_205712</name>
</gene>
<keyword evidence="1" id="KW-0732">Signal</keyword>
<comment type="caution">
    <text evidence="2">The sequence shown here is derived from an EMBL/GenBank/DDBJ whole genome shotgun (WGS) entry which is preliminary data.</text>
</comment>
<accession>A0A9P9KZA9</accession>
<organism evidence="2 3">
    <name type="scientific">Fusarium solani</name>
    <name type="common">Filamentous fungus</name>
    <dbReference type="NCBI Taxonomy" id="169388"/>
    <lineage>
        <taxon>Eukaryota</taxon>
        <taxon>Fungi</taxon>
        <taxon>Dikarya</taxon>
        <taxon>Ascomycota</taxon>
        <taxon>Pezizomycotina</taxon>
        <taxon>Sordariomycetes</taxon>
        <taxon>Hypocreomycetidae</taxon>
        <taxon>Hypocreales</taxon>
        <taxon>Nectriaceae</taxon>
        <taxon>Fusarium</taxon>
        <taxon>Fusarium solani species complex</taxon>
    </lineage>
</organism>
<dbReference type="EMBL" id="JAGTJS010000004">
    <property type="protein sequence ID" value="KAH7271182.1"/>
    <property type="molecule type" value="Genomic_DNA"/>
</dbReference>
<evidence type="ECO:0000313" key="2">
    <source>
        <dbReference type="EMBL" id="KAH7271182.1"/>
    </source>
</evidence>
<protein>
    <recommendedName>
        <fullName evidence="4">Secreted protein</fullName>
    </recommendedName>
</protein>